<dbReference type="STRING" id="266779.Meso_1039"/>
<keyword evidence="1" id="KW-1133">Transmembrane helix</keyword>
<accession>Q11JI9</accession>
<dbReference type="KEGG" id="mes:Meso_1039"/>
<organism evidence="2">
    <name type="scientific">Chelativorans sp. (strain BNC1)</name>
    <dbReference type="NCBI Taxonomy" id="266779"/>
    <lineage>
        <taxon>Bacteria</taxon>
        <taxon>Pseudomonadati</taxon>
        <taxon>Pseudomonadota</taxon>
        <taxon>Alphaproteobacteria</taxon>
        <taxon>Hyphomicrobiales</taxon>
        <taxon>Phyllobacteriaceae</taxon>
        <taxon>Chelativorans</taxon>
    </lineage>
</organism>
<gene>
    <name evidence="2" type="ordered locus">Meso_1039</name>
</gene>
<protein>
    <submittedName>
        <fullName evidence="2">Uncharacterized protein</fullName>
    </submittedName>
</protein>
<feature type="transmembrane region" description="Helical" evidence="1">
    <location>
        <begin position="6"/>
        <end position="26"/>
    </location>
</feature>
<dbReference type="EMBL" id="CP000390">
    <property type="protein sequence ID" value="ABG62436.1"/>
    <property type="molecule type" value="Genomic_DNA"/>
</dbReference>
<dbReference type="Pfam" id="PF07330">
    <property type="entry name" value="DUF1467"/>
    <property type="match status" value="1"/>
</dbReference>
<dbReference type="eggNOG" id="COG5454">
    <property type="taxonomic scope" value="Bacteria"/>
</dbReference>
<reference evidence="2" key="1">
    <citation type="submission" date="2006-06" db="EMBL/GenBank/DDBJ databases">
        <title>Complete sequence of chromosome of Chelativorans sp. BNC1.</title>
        <authorList>
            <consortium name="US DOE Joint Genome Institute"/>
            <person name="Copeland A."/>
            <person name="Lucas S."/>
            <person name="Lapidus A."/>
            <person name="Barry K."/>
            <person name="Detter J.C."/>
            <person name="Glavina del Rio T."/>
            <person name="Hammon N."/>
            <person name="Israni S."/>
            <person name="Dalin E."/>
            <person name="Tice H."/>
            <person name="Pitluck S."/>
            <person name="Chertkov O."/>
            <person name="Brettin T."/>
            <person name="Bruce D."/>
            <person name="Han C."/>
            <person name="Tapia R."/>
            <person name="Gilna P."/>
            <person name="Schmutz J."/>
            <person name="Larimer F."/>
            <person name="Land M."/>
            <person name="Hauser L."/>
            <person name="Kyrpides N."/>
            <person name="Mikhailova N."/>
            <person name="Richardson P."/>
        </authorList>
    </citation>
    <scope>NUCLEOTIDE SEQUENCE</scope>
    <source>
        <strain evidence="2">BNC1</strain>
    </source>
</reference>
<evidence type="ECO:0000313" key="2">
    <source>
        <dbReference type="EMBL" id="ABG62436.1"/>
    </source>
</evidence>
<dbReference type="InterPro" id="IPR009935">
    <property type="entry name" value="DUF1467"/>
</dbReference>
<dbReference type="AlphaFoldDB" id="Q11JI9"/>
<keyword evidence="1" id="KW-0812">Transmembrane</keyword>
<feature type="transmembrane region" description="Helical" evidence="1">
    <location>
        <begin position="52"/>
        <end position="70"/>
    </location>
</feature>
<name>Q11JI9_CHESB</name>
<sequence length="89" mass="10104" precursor="true">MTWISLAAVFFIVWWMMLFVSLPFGLRTQDDDQEVVLGTTSSAPRGPHMLRAVIRTTMLTVAVIGIFYVVTRVLGYSFDDIPQIVPKLR</sequence>
<keyword evidence="1" id="KW-0472">Membrane</keyword>
<dbReference type="HOGENOM" id="CLU_160698_0_0_5"/>
<evidence type="ECO:0000256" key="1">
    <source>
        <dbReference type="SAM" id="Phobius"/>
    </source>
</evidence>
<dbReference type="OrthoDB" id="9804637at2"/>
<proteinExistence type="predicted"/>